<keyword evidence="4" id="KW-0862">Zinc</keyword>
<dbReference type="InterPro" id="IPR036236">
    <property type="entry name" value="Znf_C2H2_sf"/>
</dbReference>
<feature type="compositionally biased region" description="Polar residues" evidence="6">
    <location>
        <begin position="78"/>
        <end position="91"/>
    </location>
</feature>
<feature type="domain" description="C2H2-type" evidence="7">
    <location>
        <begin position="366"/>
        <end position="395"/>
    </location>
</feature>
<dbReference type="SMART" id="SM00355">
    <property type="entry name" value="ZnF_C2H2"/>
    <property type="match status" value="3"/>
</dbReference>
<dbReference type="FunCoup" id="A0A4S2MRH1">
    <property type="interactions" value="1771"/>
</dbReference>
<feature type="region of interest" description="Disordered" evidence="6">
    <location>
        <begin position="103"/>
        <end position="176"/>
    </location>
</feature>
<dbReference type="PROSITE" id="PS00028">
    <property type="entry name" value="ZINC_FINGER_C2H2_1"/>
    <property type="match status" value="2"/>
</dbReference>
<feature type="compositionally biased region" description="Polar residues" evidence="6">
    <location>
        <begin position="138"/>
        <end position="176"/>
    </location>
</feature>
<dbReference type="PROSITE" id="PS50157">
    <property type="entry name" value="ZINC_FINGER_C2H2_2"/>
    <property type="match status" value="2"/>
</dbReference>
<evidence type="ECO:0000256" key="6">
    <source>
        <dbReference type="SAM" id="MobiDB-lite"/>
    </source>
</evidence>
<feature type="region of interest" description="Disordered" evidence="6">
    <location>
        <begin position="56"/>
        <end position="91"/>
    </location>
</feature>
<feature type="domain" description="C2H2-type" evidence="7">
    <location>
        <begin position="305"/>
        <end position="335"/>
    </location>
</feature>
<dbReference type="OrthoDB" id="3269380at2759"/>
<proteinExistence type="predicted"/>
<dbReference type="GO" id="GO:0008270">
    <property type="term" value="F:zinc ion binding"/>
    <property type="evidence" value="ECO:0007669"/>
    <property type="project" value="UniProtKB-KW"/>
</dbReference>
<evidence type="ECO:0000259" key="7">
    <source>
        <dbReference type="PROSITE" id="PS50157"/>
    </source>
</evidence>
<dbReference type="InterPro" id="IPR051580">
    <property type="entry name" value="ZnF-Chromatin_assoc"/>
</dbReference>
<keyword evidence="3 5" id="KW-0863">Zinc-finger</keyword>
<evidence type="ECO:0000256" key="1">
    <source>
        <dbReference type="ARBA" id="ARBA00022723"/>
    </source>
</evidence>
<sequence>MMTSGSPMAMQSPSYHSSSYLPKLEAEFCRDFSCCGLPLPTLHDLLRHYEEHHAQQMPVDQPNNNGQSNHGDRPQARIPQSSNTGMPSTLGSGIQIEMMRYRQRQQQEDTQMQDDQREGVVTGDMDMDDDDMTPPPNTQQNMGSQLHANQQHMGHAQPTASMGHTSYNTTPNLPNSRLPNFPTAASHFSPESSAPSTPIANDQMDYTFQQQNIGAYHPQQTTGFAMPYANMGMMTNDMGLEMCIDEPAKRLFSPGGQAMSGISSAQLQMLMNSGGNMNPRIGGDAMLQQAPTMQTHLMQQEEKPFKCPVIGCEKAYKNQNGLKYHKSHGHTNQTLHDNADGTFSIVNPETSAPYPGTLGMEKEKPYRCEFCGKRYKNLNGLKYHRSHSNHPNSIPRQTLGVGIPGGVVAVAGGLAGEA</sequence>
<dbReference type="AlphaFoldDB" id="A0A4S2MRH1"/>
<gene>
    <name evidence="8" type="ORF">EX30DRAFT_134510</name>
</gene>
<keyword evidence="2" id="KW-0677">Repeat</keyword>
<evidence type="ECO:0000313" key="9">
    <source>
        <dbReference type="Proteomes" id="UP000298138"/>
    </source>
</evidence>
<keyword evidence="1" id="KW-0479">Metal-binding</keyword>
<dbReference type="SUPFAM" id="SSF57667">
    <property type="entry name" value="beta-beta-alpha zinc fingers"/>
    <property type="match status" value="1"/>
</dbReference>
<keyword evidence="9" id="KW-1185">Reference proteome</keyword>
<dbReference type="PANTHER" id="PTHR23057">
    <property type="entry name" value="JUXTAPOSED WITH ANOTHER ZINC FINGER PROTEIN 1"/>
    <property type="match status" value="1"/>
</dbReference>
<evidence type="ECO:0000256" key="4">
    <source>
        <dbReference type="ARBA" id="ARBA00022833"/>
    </source>
</evidence>
<accession>A0A4S2MRH1</accession>
<dbReference type="EMBL" id="ML220140">
    <property type="protein sequence ID" value="TGZ78509.1"/>
    <property type="molecule type" value="Genomic_DNA"/>
</dbReference>
<name>A0A4S2MRH1_9PEZI</name>
<evidence type="ECO:0000256" key="3">
    <source>
        <dbReference type="ARBA" id="ARBA00022771"/>
    </source>
</evidence>
<dbReference type="Proteomes" id="UP000298138">
    <property type="component" value="Unassembled WGS sequence"/>
</dbReference>
<evidence type="ECO:0000256" key="5">
    <source>
        <dbReference type="PROSITE-ProRule" id="PRU00042"/>
    </source>
</evidence>
<reference evidence="8 9" key="1">
    <citation type="submission" date="2019-04" db="EMBL/GenBank/DDBJ databases">
        <title>Comparative genomics and transcriptomics to analyze fruiting body development in filamentous ascomycetes.</title>
        <authorList>
            <consortium name="DOE Joint Genome Institute"/>
            <person name="Lutkenhaus R."/>
            <person name="Traeger S."/>
            <person name="Breuer J."/>
            <person name="Kuo A."/>
            <person name="Lipzen A."/>
            <person name="Pangilinan J."/>
            <person name="Dilworth D."/>
            <person name="Sandor L."/>
            <person name="Poggeler S."/>
            <person name="Barry K."/>
            <person name="Grigoriev I.V."/>
            <person name="Nowrousian M."/>
        </authorList>
    </citation>
    <scope>NUCLEOTIDE SEQUENCE [LARGE SCALE GENOMIC DNA]</scope>
    <source>
        <strain evidence="8 9">CBS 389.68</strain>
    </source>
</reference>
<dbReference type="InParanoid" id="A0A4S2MRH1"/>
<dbReference type="GO" id="GO:0005634">
    <property type="term" value="C:nucleus"/>
    <property type="evidence" value="ECO:0007669"/>
    <property type="project" value="TreeGrafter"/>
</dbReference>
<evidence type="ECO:0000256" key="2">
    <source>
        <dbReference type="ARBA" id="ARBA00022737"/>
    </source>
</evidence>
<protein>
    <recommendedName>
        <fullName evidence="7">C2H2-type domain-containing protein</fullName>
    </recommendedName>
</protein>
<organism evidence="8 9">
    <name type="scientific">Ascodesmis nigricans</name>
    <dbReference type="NCBI Taxonomy" id="341454"/>
    <lineage>
        <taxon>Eukaryota</taxon>
        <taxon>Fungi</taxon>
        <taxon>Dikarya</taxon>
        <taxon>Ascomycota</taxon>
        <taxon>Pezizomycotina</taxon>
        <taxon>Pezizomycetes</taxon>
        <taxon>Pezizales</taxon>
        <taxon>Ascodesmidaceae</taxon>
        <taxon>Ascodesmis</taxon>
    </lineage>
</organism>
<dbReference type="STRING" id="341454.A0A4S2MRH1"/>
<dbReference type="Gene3D" id="3.30.160.60">
    <property type="entry name" value="Classic Zinc Finger"/>
    <property type="match status" value="1"/>
</dbReference>
<evidence type="ECO:0000313" key="8">
    <source>
        <dbReference type="EMBL" id="TGZ78509.1"/>
    </source>
</evidence>
<dbReference type="PANTHER" id="PTHR23057:SF0">
    <property type="entry name" value="JUXTAPOSED WITH ANOTHER ZINC FINGER PROTEIN 1"/>
    <property type="match status" value="1"/>
</dbReference>
<dbReference type="InterPro" id="IPR013087">
    <property type="entry name" value="Znf_C2H2_type"/>
</dbReference>